<evidence type="ECO:0000259" key="5">
    <source>
        <dbReference type="PROSITE" id="PS50977"/>
    </source>
</evidence>
<dbReference type="InterPro" id="IPR009057">
    <property type="entry name" value="Homeodomain-like_sf"/>
</dbReference>
<dbReference type="Pfam" id="PF00440">
    <property type="entry name" value="TetR_N"/>
    <property type="match status" value="1"/>
</dbReference>
<gene>
    <name evidence="6" type="ORF">PYV00_12700</name>
</gene>
<keyword evidence="7" id="KW-1185">Reference proteome</keyword>
<dbReference type="RefSeq" id="WP_275228645.1">
    <property type="nucleotide sequence ID" value="NZ_JARESE010000044.1"/>
</dbReference>
<dbReference type="PRINTS" id="PR00455">
    <property type="entry name" value="HTHTETR"/>
</dbReference>
<evidence type="ECO:0000313" key="7">
    <source>
        <dbReference type="Proteomes" id="UP001216253"/>
    </source>
</evidence>
<dbReference type="InterPro" id="IPR036271">
    <property type="entry name" value="Tet_transcr_reg_TetR-rel_C_sf"/>
</dbReference>
<evidence type="ECO:0000256" key="3">
    <source>
        <dbReference type="ARBA" id="ARBA00023163"/>
    </source>
</evidence>
<evidence type="ECO:0000256" key="1">
    <source>
        <dbReference type="ARBA" id="ARBA00023015"/>
    </source>
</evidence>
<dbReference type="InterPro" id="IPR015292">
    <property type="entry name" value="Tscrpt_reg_YbiH_C"/>
</dbReference>
<dbReference type="SUPFAM" id="SSF46689">
    <property type="entry name" value="Homeodomain-like"/>
    <property type="match status" value="1"/>
</dbReference>
<name>A0ABT5WRA7_9SPHN</name>
<organism evidence="6 7">
    <name type="scientific">Novosphingobium album</name>
    <name type="common">ex Liu et al. 2023</name>
    <dbReference type="NCBI Taxonomy" id="3031130"/>
    <lineage>
        <taxon>Bacteria</taxon>
        <taxon>Pseudomonadati</taxon>
        <taxon>Pseudomonadota</taxon>
        <taxon>Alphaproteobacteria</taxon>
        <taxon>Sphingomonadales</taxon>
        <taxon>Sphingomonadaceae</taxon>
        <taxon>Novosphingobium</taxon>
    </lineage>
</organism>
<evidence type="ECO:0000313" key="6">
    <source>
        <dbReference type="EMBL" id="MDE8652561.1"/>
    </source>
</evidence>
<proteinExistence type="predicted"/>
<dbReference type="InterPro" id="IPR001647">
    <property type="entry name" value="HTH_TetR"/>
</dbReference>
<feature type="DNA-binding region" description="H-T-H motif" evidence="4">
    <location>
        <begin position="23"/>
        <end position="42"/>
    </location>
</feature>
<reference evidence="6 7" key="1">
    <citation type="submission" date="2023-03" db="EMBL/GenBank/DDBJ databases">
        <title>NovoSphingobium album sp. nov. isolated from polycyclic aromatic hydrocarbons- and heavy-metal polluted soil.</title>
        <authorList>
            <person name="Liu Z."/>
            <person name="Wang K."/>
        </authorList>
    </citation>
    <scope>NUCLEOTIDE SEQUENCE [LARGE SCALE GENOMIC DNA]</scope>
    <source>
        <strain evidence="6 7">H3SJ31-1</strain>
    </source>
</reference>
<dbReference type="Pfam" id="PF09209">
    <property type="entry name" value="CecR_C"/>
    <property type="match status" value="1"/>
</dbReference>
<feature type="domain" description="HTH tetR-type" evidence="5">
    <location>
        <begin position="1"/>
        <end position="60"/>
    </location>
</feature>
<dbReference type="Proteomes" id="UP001216253">
    <property type="component" value="Unassembled WGS sequence"/>
</dbReference>
<evidence type="ECO:0000256" key="4">
    <source>
        <dbReference type="PROSITE-ProRule" id="PRU00335"/>
    </source>
</evidence>
<sequence length="208" mass="23056">MLQDRLLETAIAQFGQHGFEGASTRDIASASGTAMSSITYHFGGKEGLYLAAADHIALQIREQLGPLHDRVDRALPLATREEAVDLLLMLADGFARLLLRRESEAWSRFIGREQQQPTEAFERLYQGAMKAMIDTVLALLARCRPDLPETERRAMAVLLYGQALILRVGRASVCRIMGGAALNQEDEAMLRARLARNVRCILSEDMDG</sequence>
<comment type="caution">
    <text evidence="6">The sequence shown here is derived from an EMBL/GenBank/DDBJ whole genome shotgun (WGS) entry which is preliminary data.</text>
</comment>
<accession>A0ABT5WRA7</accession>
<dbReference type="PROSITE" id="PS50977">
    <property type="entry name" value="HTH_TETR_2"/>
    <property type="match status" value="1"/>
</dbReference>
<dbReference type="Gene3D" id="1.10.10.60">
    <property type="entry name" value="Homeodomain-like"/>
    <property type="match status" value="1"/>
</dbReference>
<evidence type="ECO:0000256" key="2">
    <source>
        <dbReference type="ARBA" id="ARBA00023125"/>
    </source>
</evidence>
<dbReference type="SUPFAM" id="SSF48498">
    <property type="entry name" value="Tetracyclin repressor-like, C-terminal domain"/>
    <property type="match status" value="1"/>
</dbReference>
<dbReference type="EMBL" id="JARESE010000044">
    <property type="protein sequence ID" value="MDE8652561.1"/>
    <property type="molecule type" value="Genomic_DNA"/>
</dbReference>
<protein>
    <submittedName>
        <fullName evidence="6">CerR family C-terminal domain-containing protein</fullName>
    </submittedName>
</protein>
<keyword evidence="1" id="KW-0805">Transcription regulation</keyword>
<dbReference type="Gene3D" id="1.10.357.10">
    <property type="entry name" value="Tetracycline Repressor, domain 2"/>
    <property type="match status" value="1"/>
</dbReference>
<dbReference type="PANTHER" id="PTHR30055">
    <property type="entry name" value="HTH-TYPE TRANSCRIPTIONAL REGULATOR RUTR"/>
    <property type="match status" value="1"/>
</dbReference>
<keyword evidence="3" id="KW-0804">Transcription</keyword>
<dbReference type="PANTHER" id="PTHR30055:SF234">
    <property type="entry name" value="HTH-TYPE TRANSCRIPTIONAL REGULATOR BETI"/>
    <property type="match status" value="1"/>
</dbReference>
<keyword evidence="2 4" id="KW-0238">DNA-binding</keyword>
<dbReference type="InterPro" id="IPR050109">
    <property type="entry name" value="HTH-type_TetR-like_transc_reg"/>
</dbReference>